<sequence>MIIQMKGIFSYNSCFVYSRTLPINIWTRTYYVNKNVECSLEQLSEDILFIYNDLRDSIQYSMSPKQLALIQEKILRGEYILSPLQMLIIERRNLDLLPLLLRDTLHDQPDIGIVSTPDPDILYLLLPSKDDVVVLMGLSIMLFRFTYGSLPKEGYRILTTLPSFYFSLQQMGKADRVYKIDLMFSLKTLPINLILDKVKHVVGDEGVYKLISSFLFLPYPILFFVLIASHNSMSNSVTTLLSLPLPYVQASSPFSSTYRVGRGEIQISVNYFSYQCD</sequence>
<protein>
    <submittedName>
        <fullName evidence="1">Uncharacterized protein</fullName>
    </submittedName>
</protein>
<evidence type="ECO:0000313" key="1">
    <source>
        <dbReference type="EMBL" id="QKN19354.1"/>
    </source>
</evidence>
<keyword evidence="1" id="KW-0496">Mitochondrion</keyword>
<name>A0A6M9TTG3_9CARY</name>
<dbReference type="EMBL" id="MT535663">
    <property type="protein sequence ID" value="QKN19354.1"/>
    <property type="molecule type" value="Genomic_DNA"/>
</dbReference>
<geneLocation type="mitochondrion" evidence="1"/>
<organism evidence="1">
    <name type="scientific">Mirabilis himalaica</name>
    <dbReference type="NCBI Taxonomy" id="482968"/>
    <lineage>
        <taxon>Eukaryota</taxon>
        <taxon>Viridiplantae</taxon>
        <taxon>Streptophyta</taxon>
        <taxon>Embryophyta</taxon>
        <taxon>Tracheophyta</taxon>
        <taxon>Spermatophyta</taxon>
        <taxon>Magnoliopsida</taxon>
        <taxon>eudicotyledons</taxon>
        <taxon>Gunneridae</taxon>
        <taxon>Pentapetalae</taxon>
        <taxon>Caryophyllales</taxon>
        <taxon>Nyctaginaceae</taxon>
        <taxon>Mirabilis</taxon>
    </lineage>
</organism>
<dbReference type="RefSeq" id="YP_009861457.1">
    <property type="nucleotide sequence ID" value="NC_048974.1"/>
</dbReference>
<dbReference type="AlphaFoldDB" id="A0A6M9TTG3"/>
<accession>A0A6M9TTG3</accession>
<proteinExistence type="predicted"/>
<reference evidence="1" key="1">
    <citation type="submission" date="2020-05" db="EMBL/GenBank/DDBJ databases">
        <authorList>
            <person name="Yuan F."/>
        </authorList>
    </citation>
    <scope>NUCLEOTIDE SEQUENCE</scope>
</reference>
<dbReference type="GeneID" id="55748665"/>
<gene>
    <name evidence="1" type="primary">ORF277</name>
</gene>